<dbReference type="AlphaFoldDB" id="A0A914IE60"/>
<reference evidence="2" key="1">
    <citation type="submission" date="2022-11" db="UniProtKB">
        <authorList>
            <consortium name="WormBaseParasite"/>
        </authorList>
    </citation>
    <scope>IDENTIFICATION</scope>
</reference>
<name>A0A914IE60_GLORO</name>
<organism evidence="1 2">
    <name type="scientific">Globodera rostochiensis</name>
    <name type="common">Golden nematode worm</name>
    <name type="synonym">Heterodera rostochiensis</name>
    <dbReference type="NCBI Taxonomy" id="31243"/>
    <lineage>
        <taxon>Eukaryota</taxon>
        <taxon>Metazoa</taxon>
        <taxon>Ecdysozoa</taxon>
        <taxon>Nematoda</taxon>
        <taxon>Chromadorea</taxon>
        <taxon>Rhabditida</taxon>
        <taxon>Tylenchina</taxon>
        <taxon>Tylenchomorpha</taxon>
        <taxon>Tylenchoidea</taxon>
        <taxon>Heteroderidae</taxon>
        <taxon>Heteroderinae</taxon>
        <taxon>Globodera</taxon>
    </lineage>
</organism>
<evidence type="ECO:0000313" key="1">
    <source>
        <dbReference type="Proteomes" id="UP000887572"/>
    </source>
</evidence>
<dbReference type="WBParaSite" id="Gr19_v10_g9060.t1">
    <property type="protein sequence ID" value="Gr19_v10_g9060.t1"/>
    <property type="gene ID" value="Gr19_v10_g9060"/>
</dbReference>
<keyword evidence="1" id="KW-1185">Reference proteome</keyword>
<evidence type="ECO:0000313" key="2">
    <source>
        <dbReference type="WBParaSite" id="Gr19_v10_g9060.t1"/>
    </source>
</evidence>
<accession>A0A914IE60</accession>
<dbReference type="Proteomes" id="UP000887572">
    <property type="component" value="Unplaced"/>
</dbReference>
<sequence>MPKRGFRALHLQNVRRKQIATDEEAQKSRLLELFERTSPLPSDNEIQLLGPNVHRLVLVAFAPAMRLKFPPVAQRDYYACSQEDWAGYLPPAGHKRPNHKQALGDDESYCASMKGERKMSESFRTLREQLLLTYPFMSDLLDVCE</sequence>
<protein>
    <submittedName>
        <fullName evidence="2">Uncharacterized protein</fullName>
    </submittedName>
</protein>
<proteinExistence type="predicted"/>